<keyword evidence="4" id="KW-1185">Reference proteome</keyword>
<dbReference type="CDD" id="cd07572">
    <property type="entry name" value="nit"/>
    <property type="match status" value="1"/>
</dbReference>
<organism evidence="3 4">
    <name type="scientific">Agarivorans gilvus</name>
    <dbReference type="NCBI Taxonomy" id="680279"/>
    <lineage>
        <taxon>Bacteria</taxon>
        <taxon>Pseudomonadati</taxon>
        <taxon>Pseudomonadota</taxon>
        <taxon>Gammaproteobacteria</taxon>
        <taxon>Alteromonadales</taxon>
        <taxon>Alteromonadaceae</taxon>
        <taxon>Agarivorans</taxon>
    </lineage>
</organism>
<accession>A0ABQ1HYR2</accession>
<reference evidence="4" key="1">
    <citation type="journal article" date="2019" name="Int. J. Syst. Evol. Microbiol.">
        <title>The Global Catalogue of Microorganisms (GCM) 10K type strain sequencing project: providing services to taxonomists for standard genome sequencing and annotation.</title>
        <authorList>
            <consortium name="The Broad Institute Genomics Platform"/>
            <consortium name="The Broad Institute Genome Sequencing Center for Infectious Disease"/>
            <person name="Wu L."/>
            <person name="Ma J."/>
        </authorList>
    </citation>
    <scope>NUCLEOTIDE SEQUENCE [LARGE SCALE GENOMIC DNA]</scope>
    <source>
        <strain evidence="4">CGMCC 1.10131</strain>
    </source>
</reference>
<protein>
    <submittedName>
        <fullName evidence="3">Amidohydrolase</fullName>
    </submittedName>
</protein>
<dbReference type="SUPFAM" id="SSF56317">
    <property type="entry name" value="Carbon-nitrogen hydrolase"/>
    <property type="match status" value="1"/>
</dbReference>
<dbReference type="Gene3D" id="3.60.110.10">
    <property type="entry name" value="Carbon-nitrogen hydrolase"/>
    <property type="match status" value="1"/>
</dbReference>
<dbReference type="PANTHER" id="PTHR23088">
    <property type="entry name" value="NITRILASE-RELATED"/>
    <property type="match status" value="1"/>
</dbReference>
<sequence>MNLIALQMCSGSSLTDNLEQAEQLLQEACPRAGDLVLLPENFAQYGGGEQAYLSIAEPLGEGPIQAWLAEQAQRYGIYLVAGSVPIQAEQVTRCYTTSLAFSPQGELLQHYHKLHLFDVDVADNVGSYRESDYFVAGQKLAYFDAGDVRIGMSICFDLRFPYLFGLLRQQGCDIVLLPAAFTALTGEAHWQALLQARAIENQYYIVAANQAGTHDNQRKTWGHSMIVDPWGRCLDEQGANLGAAKAEFNSQLIQQVRDSMPLPLHQQLQLGWRE</sequence>
<proteinExistence type="predicted"/>
<dbReference type="InterPro" id="IPR003010">
    <property type="entry name" value="C-N_Hydrolase"/>
</dbReference>
<dbReference type="RefSeq" id="WP_055732839.1">
    <property type="nucleotide sequence ID" value="NZ_BMDY01000003.1"/>
</dbReference>
<dbReference type="InterPro" id="IPR045254">
    <property type="entry name" value="Nit1/2_C-N_Hydrolase"/>
</dbReference>
<dbReference type="Proteomes" id="UP000651977">
    <property type="component" value="Unassembled WGS sequence"/>
</dbReference>
<comment type="caution">
    <text evidence="3">The sequence shown here is derived from an EMBL/GenBank/DDBJ whole genome shotgun (WGS) entry which is preliminary data.</text>
</comment>
<dbReference type="PANTHER" id="PTHR23088:SF27">
    <property type="entry name" value="DEAMINATED GLUTATHIONE AMIDASE"/>
    <property type="match status" value="1"/>
</dbReference>
<evidence type="ECO:0000313" key="4">
    <source>
        <dbReference type="Proteomes" id="UP000651977"/>
    </source>
</evidence>
<feature type="domain" description="CN hydrolase" evidence="2">
    <location>
        <begin position="1"/>
        <end position="250"/>
    </location>
</feature>
<dbReference type="InterPro" id="IPR036526">
    <property type="entry name" value="C-N_Hydrolase_sf"/>
</dbReference>
<gene>
    <name evidence="3" type="ORF">GCM10007414_06440</name>
</gene>
<dbReference type="EMBL" id="BMDY01000003">
    <property type="protein sequence ID" value="GGA96220.1"/>
    <property type="molecule type" value="Genomic_DNA"/>
</dbReference>
<dbReference type="Pfam" id="PF00795">
    <property type="entry name" value="CN_hydrolase"/>
    <property type="match status" value="1"/>
</dbReference>
<evidence type="ECO:0000256" key="1">
    <source>
        <dbReference type="ARBA" id="ARBA00022801"/>
    </source>
</evidence>
<dbReference type="PROSITE" id="PS50263">
    <property type="entry name" value="CN_HYDROLASE"/>
    <property type="match status" value="1"/>
</dbReference>
<name>A0ABQ1HYR2_9ALTE</name>
<evidence type="ECO:0000259" key="2">
    <source>
        <dbReference type="PROSITE" id="PS50263"/>
    </source>
</evidence>
<evidence type="ECO:0000313" key="3">
    <source>
        <dbReference type="EMBL" id="GGA96220.1"/>
    </source>
</evidence>
<keyword evidence="1" id="KW-0378">Hydrolase</keyword>